<dbReference type="InterPro" id="IPR020843">
    <property type="entry name" value="ER"/>
</dbReference>
<feature type="region of interest" description="Disordered" evidence="1">
    <location>
        <begin position="276"/>
        <end position="307"/>
    </location>
</feature>
<evidence type="ECO:0000313" key="3">
    <source>
        <dbReference type="EMBL" id="AAF05738.1"/>
    </source>
</evidence>
<sequence>DGASPAPTRPSTRRCRPESFAKASASLLPKSGTVHPGPVKLPKKETLYSERDPNFGEGSFSELSRLAHAPRQISIQTAAAIRSPDRSAGVVLEVGSSVSNFKVGQRVGFGGMTGCGQEEVVVAEKSCFPIPSTLSFSQGAGFNVGYCTGYHALVHRGKIQPGEWLLVTGAGGGMGLMAVELGKALGARVIAAELRREAGDLQEGWSRLCSELQQGRHEGSRGENHERRFLRCHLRACWRQDLRPMRSLCGPSRLCPPPRGGFRLWDASEAACEHGPDQGLLAGGSPNGRAGRHATPPQGRDAPRAPEALRSWQAQSVRLCRVSPGALPRSADSHGAEAGGRQVLHHIQQQRRLLKQQTLTSLTDADAIRPCVCVCAHRRWESFA</sequence>
<dbReference type="EMBL" id="AF191742">
    <property type="protein sequence ID" value="AAF05738.1"/>
    <property type="molecule type" value="mRNA"/>
</dbReference>
<gene>
    <name evidence="3" type="primary">Dip3</name>
</gene>
<reference evidence="3" key="2">
    <citation type="submission" date="1999-10" db="EMBL/GenBank/DDBJ databases">
        <authorList>
            <person name="Guillebault D."/>
            <person name="Moreau H."/>
        </authorList>
    </citation>
    <scope>NUCLEOTIDE SEQUENCE</scope>
    <source>
        <strain evidence="3">ATTC50050</strain>
    </source>
</reference>
<dbReference type="Gene3D" id="3.40.50.720">
    <property type="entry name" value="NAD(P)-binding Rossmann-like Domain"/>
    <property type="match status" value="1"/>
</dbReference>
<organism evidence="3">
    <name type="scientific">Crypthecodinium cohnii</name>
    <name type="common">Dinoflagellate</name>
    <name type="synonym">Glenodinium cohnii</name>
    <dbReference type="NCBI Taxonomy" id="2866"/>
    <lineage>
        <taxon>Eukaryota</taxon>
        <taxon>Sar</taxon>
        <taxon>Alveolata</taxon>
        <taxon>Dinophyceae</taxon>
        <taxon>Gonyaulacales</taxon>
        <taxon>Crypthecodiniaceae</taxon>
        <taxon>Crypthecodinium</taxon>
    </lineage>
</organism>
<feature type="non-terminal residue" evidence="3">
    <location>
        <position position="1"/>
    </location>
</feature>
<name>Q9U673_CRYCO</name>
<evidence type="ECO:0000256" key="1">
    <source>
        <dbReference type="SAM" id="MobiDB-lite"/>
    </source>
</evidence>
<dbReference type="SUPFAM" id="SSF51735">
    <property type="entry name" value="NAD(P)-binding Rossmann-fold domains"/>
    <property type="match status" value="1"/>
</dbReference>
<feature type="domain" description="Enoyl reductase (ER)" evidence="2">
    <location>
        <begin position="58"/>
        <end position="319"/>
    </location>
</feature>
<evidence type="ECO:0000259" key="2">
    <source>
        <dbReference type="SMART" id="SM00829"/>
    </source>
</evidence>
<proteinExistence type="evidence at transcript level"/>
<dbReference type="InterPro" id="IPR051397">
    <property type="entry name" value="Zn-ADH-like_protein"/>
</dbReference>
<dbReference type="PANTHER" id="PTHR43677:SF4">
    <property type="entry name" value="QUINONE OXIDOREDUCTASE-LIKE PROTEIN 2"/>
    <property type="match status" value="1"/>
</dbReference>
<protein>
    <submittedName>
        <fullName evidence="3">Dinap1 interacting protein 3</fullName>
    </submittedName>
</protein>
<dbReference type="SUPFAM" id="SSF50129">
    <property type="entry name" value="GroES-like"/>
    <property type="match status" value="1"/>
</dbReference>
<dbReference type="SMART" id="SM00829">
    <property type="entry name" value="PKS_ER"/>
    <property type="match status" value="1"/>
</dbReference>
<dbReference type="PANTHER" id="PTHR43677">
    <property type="entry name" value="SHORT-CHAIN DEHYDROGENASE/REDUCTASE"/>
    <property type="match status" value="1"/>
</dbReference>
<dbReference type="InterPro" id="IPR036291">
    <property type="entry name" value="NAD(P)-bd_dom_sf"/>
</dbReference>
<accession>Q9U673</accession>
<dbReference type="GO" id="GO:0016491">
    <property type="term" value="F:oxidoreductase activity"/>
    <property type="evidence" value="ECO:0007669"/>
    <property type="project" value="InterPro"/>
</dbReference>
<dbReference type="AlphaFoldDB" id="Q9U673"/>
<feature type="region of interest" description="Disordered" evidence="1">
    <location>
        <begin position="1"/>
        <end position="44"/>
    </location>
</feature>
<dbReference type="InterPro" id="IPR011032">
    <property type="entry name" value="GroES-like_sf"/>
</dbReference>
<reference evidence="3" key="1">
    <citation type="journal article" date="1999" name="J. Eukaryot. Microbiol.">
        <title>Cyclic expression of a nuclear protein in a dinoflagellate.</title>
        <authorList>
            <person name="Bhaud Y."/>
            <person name="Geraud M.L."/>
            <person name="Ausseil J."/>
            <person name="Soyer-Gobillard M.O."/>
            <person name="Moreau H."/>
        </authorList>
    </citation>
    <scope>NUCLEOTIDE SEQUENCE</scope>
    <source>
        <strain evidence="3">ATTC50050</strain>
    </source>
</reference>
<dbReference type="Gene3D" id="3.90.180.10">
    <property type="entry name" value="Medium-chain alcohol dehydrogenases, catalytic domain"/>
    <property type="match status" value="1"/>
</dbReference>